<sequence length="121" mass="12850">MDATFDLIGALLMLVGAGLCFAAAVALVRFPDVMSKMHAVTKPQVLGLIAISLGIGLSLRTWWASGLCILIVVVQLLTAPVSANLVARGAYRAGLANDSKLKYNHLAEDLKEAGYTRPEQL</sequence>
<dbReference type="PANTHER" id="PTHR34703">
    <property type="entry name" value="ANTIPORTER SUBUNIT MNHG2-RELATED"/>
    <property type="match status" value="1"/>
</dbReference>
<dbReference type="KEGG" id="tfl:RPIT_14445"/>
<name>A0A1Q2CJG4_9ACTN</name>
<dbReference type="Proteomes" id="UP000188324">
    <property type="component" value="Chromosome"/>
</dbReference>
<dbReference type="Pfam" id="PF03334">
    <property type="entry name" value="PhaG_MnhG_YufB"/>
    <property type="match status" value="1"/>
</dbReference>
<evidence type="ECO:0000313" key="4">
    <source>
        <dbReference type="Proteomes" id="UP000188324"/>
    </source>
</evidence>
<dbReference type="OrthoDB" id="3214257at2"/>
<keyword evidence="4" id="KW-1185">Reference proteome</keyword>
<reference evidence="3 4" key="1">
    <citation type="journal article" date="2016" name="Int. J. Syst. Evol. Microbiol.">
        <title>Tessaracoccus flavus sp. nov., isolated from the drainage system of a lindane-producing factory.</title>
        <authorList>
            <person name="Kumari R."/>
            <person name="Singh P."/>
            <person name="Schumann P."/>
            <person name="Lal R."/>
        </authorList>
    </citation>
    <scope>NUCLEOTIDE SEQUENCE [LARGE SCALE GENOMIC DNA]</scope>
    <source>
        <strain evidence="3 4">RP1T</strain>
    </source>
</reference>
<dbReference type="EMBL" id="CP019605">
    <property type="protein sequence ID" value="AQP46190.1"/>
    <property type="molecule type" value="Genomic_DNA"/>
</dbReference>
<dbReference type="NCBIfam" id="NF009314">
    <property type="entry name" value="PRK12674.1-2"/>
    <property type="match status" value="1"/>
</dbReference>
<evidence type="ECO:0000256" key="2">
    <source>
        <dbReference type="SAM" id="Phobius"/>
    </source>
</evidence>
<dbReference type="GO" id="GO:0015385">
    <property type="term" value="F:sodium:proton antiporter activity"/>
    <property type="evidence" value="ECO:0007669"/>
    <property type="project" value="TreeGrafter"/>
</dbReference>
<evidence type="ECO:0000256" key="1">
    <source>
        <dbReference type="ARBA" id="ARBA00008404"/>
    </source>
</evidence>
<dbReference type="NCBIfam" id="TIGR01300">
    <property type="entry name" value="CPA3_mnhG_phaG"/>
    <property type="match status" value="1"/>
</dbReference>
<evidence type="ECO:0000313" key="3">
    <source>
        <dbReference type="EMBL" id="AQP46190.1"/>
    </source>
</evidence>
<evidence type="ECO:0008006" key="5">
    <source>
        <dbReference type="Google" id="ProtNLM"/>
    </source>
</evidence>
<feature type="transmembrane region" description="Helical" evidence="2">
    <location>
        <begin position="6"/>
        <end position="28"/>
    </location>
</feature>
<keyword evidence="2" id="KW-1133">Transmembrane helix</keyword>
<gene>
    <name evidence="3" type="ORF">RPIT_14445</name>
</gene>
<dbReference type="InterPro" id="IPR005133">
    <property type="entry name" value="PhaG_MnhG_YufB"/>
</dbReference>
<dbReference type="PANTHER" id="PTHR34703:SF1">
    <property type="entry name" value="ANTIPORTER SUBUNIT MNHG2-RELATED"/>
    <property type="match status" value="1"/>
</dbReference>
<comment type="similarity">
    <text evidence="1">Belongs to the CPA3 antiporters (TC 2.A.63) subunit G family.</text>
</comment>
<dbReference type="AlphaFoldDB" id="A0A1Q2CJG4"/>
<feature type="transmembrane region" description="Helical" evidence="2">
    <location>
        <begin position="63"/>
        <end position="87"/>
    </location>
</feature>
<accession>A0A1Q2CJG4</accession>
<proteinExistence type="inferred from homology"/>
<keyword evidence="2" id="KW-0812">Transmembrane</keyword>
<dbReference type="STRING" id="1610493.RPIT_14445"/>
<protein>
    <recommendedName>
        <fullName evidence="5">Na+/H+ antiporter subunit G</fullName>
    </recommendedName>
</protein>
<keyword evidence="2" id="KW-0472">Membrane</keyword>
<organism evidence="3 4">
    <name type="scientific">Tessaracoccus flavus</name>
    <dbReference type="NCBI Taxonomy" id="1610493"/>
    <lineage>
        <taxon>Bacteria</taxon>
        <taxon>Bacillati</taxon>
        <taxon>Actinomycetota</taxon>
        <taxon>Actinomycetes</taxon>
        <taxon>Propionibacteriales</taxon>
        <taxon>Propionibacteriaceae</taxon>
        <taxon>Tessaracoccus</taxon>
    </lineage>
</organism>